<dbReference type="SUPFAM" id="SSF161084">
    <property type="entry name" value="MAPEG domain-like"/>
    <property type="match status" value="1"/>
</dbReference>
<feature type="transmembrane region" description="Helical" evidence="5">
    <location>
        <begin position="111"/>
        <end position="130"/>
    </location>
</feature>
<keyword evidence="2 5" id="KW-0812">Transmembrane</keyword>
<sequence length="138" mass="15723">MDAAYWLVFGFSIWTLILLLGIGLNRLILVYGYHQKVSSFKASCEDGPTFAHRLGRAHANCYENLPILLGVVFFAYVSNHVAVINCAAYAFLGLRIAQSVVHLISTRPRAVLIRFLLFCFQIAIMIYWIIQLMWITTH</sequence>
<evidence type="ECO:0000256" key="3">
    <source>
        <dbReference type="ARBA" id="ARBA00022989"/>
    </source>
</evidence>
<evidence type="ECO:0000256" key="1">
    <source>
        <dbReference type="ARBA" id="ARBA00004370"/>
    </source>
</evidence>
<keyword evidence="3 5" id="KW-1133">Transmembrane helix</keyword>
<feature type="transmembrane region" description="Helical" evidence="5">
    <location>
        <begin position="65"/>
        <end position="91"/>
    </location>
</feature>
<evidence type="ECO:0000256" key="2">
    <source>
        <dbReference type="ARBA" id="ARBA00022692"/>
    </source>
</evidence>
<accession>A0A0W1ADK3</accession>
<dbReference type="AlphaFoldDB" id="A0A0W1ADK3"/>
<feature type="transmembrane region" description="Helical" evidence="5">
    <location>
        <begin position="6"/>
        <end position="31"/>
    </location>
</feature>
<dbReference type="InterPro" id="IPR001129">
    <property type="entry name" value="Membr-assoc_MAPEG"/>
</dbReference>
<reference evidence="6 7" key="1">
    <citation type="submission" date="2015-11" db="EMBL/GenBank/DDBJ databases">
        <title>Genomic analysis of 38 Legionella species identifies large and diverse effector repertoires.</title>
        <authorList>
            <person name="Burstein D."/>
            <person name="Amaro F."/>
            <person name="Zusman T."/>
            <person name="Lifshitz Z."/>
            <person name="Cohen O."/>
            <person name="Gilbert J.A."/>
            <person name="Pupko T."/>
            <person name="Shuman H.A."/>
            <person name="Segal G."/>
        </authorList>
    </citation>
    <scope>NUCLEOTIDE SEQUENCE [LARGE SCALE GENOMIC DNA]</scope>
    <source>
        <strain evidence="6 7">ATCC 51914</strain>
    </source>
</reference>
<dbReference type="PATRIC" id="fig|66969.6.peg.1627"/>
<keyword evidence="7" id="KW-1185">Reference proteome</keyword>
<evidence type="ECO:0000313" key="6">
    <source>
        <dbReference type="EMBL" id="KTD79417.1"/>
    </source>
</evidence>
<dbReference type="GO" id="GO:0016020">
    <property type="term" value="C:membrane"/>
    <property type="evidence" value="ECO:0007669"/>
    <property type="project" value="UniProtKB-SubCell"/>
</dbReference>
<comment type="caution">
    <text evidence="6">The sequence shown here is derived from an EMBL/GenBank/DDBJ whole genome shotgun (WGS) entry which is preliminary data.</text>
</comment>
<protein>
    <submittedName>
        <fullName evidence="6">MAPEG family protein</fullName>
    </submittedName>
</protein>
<dbReference type="OrthoDB" id="343936at2"/>
<dbReference type="EMBL" id="LNZB01000036">
    <property type="protein sequence ID" value="KTD79417.1"/>
    <property type="molecule type" value="Genomic_DNA"/>
</dbReference>
<evidence type="ECO:0000256" key="5">
    <source>
        <dbReference type="SAM" id="Phobius"/>
    </source>
</evidence>
<gene>
    <name evidence="6" type="ORF">Lwal_1489</name>
</gene>
<dbReference type="Proteomes" id="UP000054729">
    <property type="component" value="Unassembled WGS sequence"/>
</dbReference>
<dbReference type="Gene3D" id="1.20.120.550">
    <property type="entry name" value="Membrane associated eicosanoid/glutathione metabolism-like domain"/>
    <property type="match status" value="1"/>
</dbReference>
<evidence type="ECO:0000313" key="7">
    <source>
        <dbReference type="Proteomes" id="UP000054729"/>
    </source>
</evidence>
<proteinExistence type="predicted"/>
<dbReference type="InterPro" id="IPR023352">
    <property type="entry name" value="MAPEG-like_dom_sf"/>
</dbReference>
<keyword evidence="4 5" id="KW-0472">Membrane</keyword>
<dbReference type="RefSeq" id="WP_058480181.1">
    <property type="nucleotide sequence ID" value="NZ_CAAAIQ010000023.1"/>
</dbReference>
<organism evidence="6 7">
    <name type="scientific">Legionella waltersii</name>
    <dbReference type="NCBI Taxonomy" id="66969"/>
    <lineage>
        <taxon>Bacteria</taxon>
        <taxon>Pseudomonadati</taxon>
        <taxon>Pseudomonadota</taxon>
        <taxon>Gammaproteobacteria</taxon>
        <taxon>Legionellales</taxon>
        <taxon>Legionellaceae</taxon>
        <taxon>Legionella</taxon>
    </lineage>
</organism>
<name>A0A0W1ADK3_9GAMM</name>
<comment type="subcellular location">
    <subcellularLocation>
        <location evidence="1">Membrane</location>
    </subcellularLocation>
</comment>
<dbReference type="STRING" id="66969.Lwal_1489"/>
<evidence type="ECO:0000256" key="4">
    <source>
        <dbReference type="ARBA" id="ARBA00023136"/>
    </source>
</evidence>
<dbReference type="Pfam" id="PF01124">
    <property type="entry name" value="MAPEG"/>
    <property type="match status" value="1"/>
</dbReference>